<dbReference type="Pfam" id="PF13728">
    <property type="entry name" value="TraF"/>
    <property type="match status" value="1"/>
</dbReference>
<sequence length="260" mass="30518">MSSIAFSISNDFFNDSKRGWHYYEKEPITKEEKQEEIINQKETINKETKKEKRELDDEAFMKSIPLNALNSLTVKEYTETFDRVKSIATMKPTKENVKILQAMNKWQTEQSERFAKVWAINLLEDPNLEFPNISNDKFGRTNKGMMAKAETQKFFEEKKDKLSFVVFYSARDQKGSYNQKAIYDLVEKDYGIKTHYVDLDSNPDLIEKFKLTALPENFFLYKNSKGEGVWHRIKAGFANMDVILDTTQFLFDNAILEEDK</sequence>
<proteinExistence type="predicted"/>
<reference evidence="2 3" key="1">
    <citation type="submission" date="2014-06" db="EMBL/GenBank/DDBJ databases">
        <title>Helicobacter pullorum isolates in fresh chicken meat - phenotypic and genotypic features.</title>
        <authorList>
            <person name="Borges V."/>
            <person name="Santos A."/>
            <person name="Correia C.B."/>
            <person name="Saraiva M."/>
            <person name="Menard A."/>
            <person name="Vieira L."/>
            <person name="Sampaio D.A."/>
            <person name="Gomes J.P."/>
            <person name="Oleastro M."/>
        </authorList>
    </citation>
    <scope>NUCLEOTIDE SEQUENCE [LARGE SCALE GENOMIC DNA]</scope>
    <source>
        <strain evidence="2 3">229336/12</strain>
    </source>
</reference>
<comment type="caution">
    <text evidence="2">The sequence shown here is derived from an EMBL/GenBank/DDBJ whole genome shotgun (WGS) entry which is preliminary data.</text>
</comment>
<name>A0AAW3J7E5_9HELI</name>
<evidence type="ECO:0008006" key="4">
    <source>
        <dbReference type="Google" id="ProtNLM"/>
    </source>
</evidence>
<protein>
    <recommendedName>
        <fullName evidence="4">Conjugal transfer protein TraF</fullName>
    </recommendedName>
</protein>
<dbReference type="InterPro" id="IPR036249">
    <property type="entry name" value="Thioredoxin-like_sf"/>
</dbReference>
<dbReference type="InterPro" id="IPR039555">
    <property type="entry name" value="TraF/TrbB"/>
</dbReference>
<evidence type="ECO:0000313" key="2">
    <source>
        <dbReference type="EMBL" id="KPH49978.1"/>
    </source>
</evidence>
<keyword evidence="1" id="KW-0175">Coiled coil</keyword>
<dbReference type="EMBL" id="JNUR01000038">
    <property type="protein sequence ID" value="KPH49978.1"/>
    <property type="molecule type" value="Genomic_DNA"/>
</dbReference>
<dbReference type="AlphaFoldDB" id="A0AAW3J7E5"/>
<feature type="coiled-coil region" evidence="1">
    <location>
        <begin position="30"/>
        <end position="58"/>
    </location>
</feature>
<gene>
    <name evidence="2" type="ORF">HPU229336_05200</name>
</gene>
<dbReference type="Proteomes" id="UP000037800">
    <property type="component" value="Unassembled WGS sequence"/>
</dbReference>
<accession>A0AAW3J7E5</accession>
<evidence type="ECO:0000256" key="1">
    <source>
        <dbReference type="SAM" id="Coils"/>
    </source>
</evidence>
<organism evidence="2 3">
    <name type="scientific">Helicobacter pullorum</name>
    <dbReference type="NCBI Taxonomy" id="35818"/>
    <lineage>
        <taxon>Bacteria</taxon>
        <taxon>Pseudomonadati</taxon>
        <taxon>Campylobacterota</taxon>
        <taxon>Epsilonproteobacteria</taxon>
        <taxon>Campylobacterales</taxon>
        <taxon>Helicobacteraceae</taxon>
        <taxon>Helicobacter</taxon>
    </lineage>
</organism>
<evidence type="ECO:0000313" key="3">
    <source>
        <dbReference type="Proteomes" id="UP000037800"/>
    </source>
</evidence>
<dbReference type="Gene3D" id="3.40.30.10">
    <property type="entry name" value="Glutaredoxin"/>
    <property type="match status" value="1"/>
</dbReference>
<dbReference type="SUPFAM" id="SSF52833">
    <property type="entry name" value="Thioredoxin-like"/>
    <property type="match status" value="1"/>
</dbReference>